<evidence type="ECO:0000313" key="4">
    <source>
        <dbReference type="EMBL" id="GHJ87703.1"/>
    </source>
</evidence>
<dbReference type="PANTHER" id="PTHR45910">
    <property type="entry name" value="N-ALPHA-ACETYLTRANSFERASE 20"/>
    <property type="match status" value="1"/>
</dbReference>
<keyword evidence="2" id="KW-0012">Acyltransferase</keyword>
<dbReference type="InterPro" id="IPR016181">
    <property type="entry name" value="Acyl_CoA_acyltransferase"/>
</dbReference>
<accession>A0A8H3TV86</accession>
<evidence type="ECO:0000256" key="1">
    <source>
        <dbReference type="ARBA" id="ARBA00022679"/>
    </source>
</evidence>
<dbReference type="PANTHER" id="PTHR45910:SF1">
    <property type="entry name" value="N-ALPHA-ACETYLTRANSFERASE 20"/>
    <property type="match status" value="1"/>
</dbReference>
<feature type="domain" description="N-acetyltransferase" evidence="3">
    <location>
        <begin position="2"/>
        <end position="164"/>
    </location>
</feature>
<organism evidence="4 5">
    <name type="scientific">Naganishia liquefaciens</name>
    <dbReference type="NCBI Taxonomy" id="104408"/>
    <lineage>
        <taxon>Eukaryota</taxon>
        <taxon>Fungi</taxon>
        <taxon>Dikarya</taxon>
        <taxon>Basidiomycota</taxon>
        <taxon>Agaricomycotina</taxon>
        <taxon>Tremellomycetes</taxon>
        <taxon>Filobasidiales</taxon>
        <taxon>Filobasidiaceae</taxon>
        <taxon>Naganishia</taxon>
    </lineage>
</organism>
<protein>
    <recommendedName>
        <fullName evidence="3">N-acetyltransferase domain-containing protein</fullName>
    </recommendedName>
</protein>
<dbReference type="EMBL" id="BLZA01000023">
    <property type="protein sequence ID" value="GHJ87703.1"/>
    <property type="molecule type" value="Genomic_DNA"/>
</dbReference>
<keyword evidence="1" id="KW-0808">Transferase</keyword>
<dbReference type="InterPro" id="IPR000182">
    <property type="entry name" value="GNAT_dom"/>
</dbReference>
<dbReference type="GO" id="GO:0031416">
    <property type="term" value="C:NatB complex"/>
    <property type="evidence" value="ECO:0007669"/>
    <property type="project" value="TreeGrafter"/>
</dbReference>
<comment type="caution">
    <text evidence="4">The sequence shown here is derived from an EMBL/GenBank/DDBJ whole genome shotgun (WGS) entry which is preliminary data.</text>
</comment>
<dbReference type="AlphaFoldDB" id="A0A8H3TV86"/>
<evidence type="ECO:0000313" key="5">
    <source>
        <dbReference type="Proteomes" id="UP000620104"/>
    </source>
</evidence>
<gene>
    <name evidence="4" type="ORF">NliqN6_4105</name>
</gene>
<dbReference type="InterPro" id="IPR051646">
    <property type="entry name" value="NatB_acetyltransferase_subunit"/>
</dbReference>
<dbReference type="Proteomes" id="UP000620104">
    <property type="component" value="Unassembled WGS sequence"/>
</dbReference>
<evidence type="ECO:0000259" key="3">
    <source>
        <dbReference type="PROSITE" id="PS51186"/>
    </source>
</evidence>
<keyword evidence="5" id="KW-1185">Reference proteome</keyword>
<dbReference type="OrthoDB" id="10264728at2759"/>
<dbReference type="GO" id="GO:0004596">
    <property type="term" value="F:protein-N-terminal amino-acid acetyltransferase activity"/>
    <property type="evidence" value="ECO:0007669"/>
    <property type="project" value="TreeGrafter"/>
</dbReference>
<dbReference type="Pfam" id="PF00583">
    <property type="entry name" value="Acetyltransf_1"/>
    <property type="match status" value="1"/>
</dbReference>
<dbReference type="Gene3D" id="3.40.630.30">
    <property type="match status" value="1"/>
</dbReference>
<reference evidence="4" key="1">
    <citation type="submission" date="2020-07" db="EMBL/GenBank/DDBJ databases">
        <title>Draft Genome Sequence of a Deep-Sea Yeast, Naganishia (Cryptococcus) liquefaciens strain N6.</title>
        <authorList>
            <person name="Han Y.W."/>
            <person name="Kajitani R."/>
            <person name="Morimoto H."/>
            <person name="Parhat M."/>
            <person name="Tsubouchi H."/>
            <person name="Bakenova O."/>
            <person name="Ogata M."/>
            <person name="Argunhan B."/>
            <person name="Aoki R."/>
            <person name="Kajiwara S."/>
            <person name="Itoh T."/>
            <person name="Iwasaki H."/>
        </authorList>
    </citation>
    <scope>NUCLEOTIDE SEQUENCE</scope>
    <source>
        <strain evidence="4">N6</strain>
    </source>
</reference>
<evidence type="ECO:0000256" key="2">
    <source>
        <dbReference type="ARBA" id="ARBA00023315"/>
    </source>
</evidence>
<name>A0A8H3TV86_9TREE</name>
<dbReference type="CDD" id="cd04301">
    <property type="entry name" value="NAT_SF"/>
    <property type="match status" value="1"/>
</dbReference>
<dbReference type="PROSITE" id="PS51186">
    <property type="entry name" value="GNAT"/>
    <property type="match status" value="1"/>
</dbReference>
<sequence length="188" mass="21395">MSIIRPFGAEDLLKINAVNIDAWTETYSSSFYLQYLSTWPDYSCVATGPHGGRINAYVIGKHEPPEPHPLHHGHVTALSVSPPYRSLGLAKQLMSFLEQRSGPDGHDTWFVDLFVRCINGRAIQMYEKMGYSVFRRVVGYYNGMEGAGNSPDALDGFDMRKSMTRDKNHKHIRENGKEFRVTPEEVWQ</sequence>
<dbReference type="SUPFAM" id="SSF55729">
    <property type="entry name" value="Acyl-CoA N-acyltransferases (Nat)"/>
    <property type="match status" value="1"/>
</dbReference>
<proteinExistence type="predicted"/>